<dbReference type="Pfam" id="PF00581">
    <property type="entry name" value="Rhodanese"/>
    <property type="match status" value="1"/>
</dbReference>
<evidence type="ECO:0000256" key="7">
    <source>
        <dbReference type="ARBA" id="ARBA00023306"/>
    </source>
</evidence>
<keyword evidence="4" id="KW-0498">Mitosis</keyword>
<evidence type="ECO:0000256" key="9">
    <source>
        <dbReference type="ARBA" id="ARBA00067190"/>
    </source>
</evidence>
<evidence type="ECO:0000259" key="10">
    <source>
        <dbReference type="PROSITE" id="PS50206"/>
    </source>
</evidence>
<comment type="catalytic activity">
    <reaction evidence="8">
        <text>O-phospho-L-tyrosyl-[protein] + H2O = L-tyrosyl-[protein] + phosphate</text>
        <dbReference type="Rhea" id="RHEA:10684"/>
        <dbReference type="Rhea" id="RHEA-COMP:10136"/>
        <dbReference type="Rhea" id="RHEA-COMP:20101"/>
        <dbReference type="ChEBI" id="CHEBI:15377"/>
        <dbReference type="ChEBI" id="CHEBI:43474"/>
        <dbReference type="ChEBI" id="CHEBI:46858"/>
        <dbReference type="ChEBI" id="CHEBI:61978"/>
        <dbReference type="EC" id="3.1.3.48"/>
    </reaction>
</comment>
<evidence type="ECO:0000256" key="6">
    <source>
        <dbReference type="ARBA" id="ARBA00022912"/>
    </source>
</evidence>
<keyword evidence="3" id="KW-0132">Cell division</keyword>
<dbReference type="GO" id="GO:0005634">
    <property type="term" value="C:nucleus"/>
    <property type="evidence" value="ECO:0007669"/>
    <property type="project" value="TreeGrafter"/>
</dbReference>
<evidence type="ECO:0000256" key="2">
    <source>
        <dbReference type="ARBA" id="ARBA00013064"/>
    </source>
</evidence>
<dbReference type="GO" id="GO:0005737">
    <property type="term" value="C:cytoplasm"/>
    <property type="evidence" value="ECO:0007669"/>
    <property type="project" value="TreeGrafter"/>
</dbReference>
<dbReference type="EMBL" id="JAGPYM010000051">
    <property type="protein sequence ID" value="KAH6871700.1"/>
    <property type="molecule type" value="Genomic_DNA"/>
</dbReference>
<evidence type="ECO:0000256" key="1">
    <source>
        <dbReference type="ARBA" id="ARBA00011065"/>
    </source>
</evidence>
<dbReference type="AlphaFoldDB" id="A0A9P8VTM2"/>
<reference evidence="11 12" key="1">
    <citation type="journal article" date="2021" name="Nat. Commun.">
        <title>Genetic determinants of endophytism in the Arabidopsis root mycobiome.</title>
        <authorList>
            <person name="Mesny F."/>
            <person name="Miyauchi S."/>
            <person name="Thiergart T."/>
            <person name="Pickel B."/>
            <person name="Atanasova L."/>
            <person name="Karlsson M."/>
            <person name="Huettel B."/>
            <person name="Barry K.W."/>
            <person name="Haridas S."/>
            <person name="Chen C."/>
            <person name="Bauer D."/>
            <person name="Andreopoulos W."/>
            <person name="Pangilinan J."/>
            <person name="LaButti K."/>
            <person name="Riley R."/>
            <person name="Lipzen A."/>
            <person name="Clum A."/>
            <person name="Drula E."/>
            <person name="Henrissat B."/>
            <person name="Kohler A."/>
            <person name="Grigoriev I.V."/>
            <person name="Martin F.M."/>
            <person name="Hacquard S."/>
        </authorList>
    </citation>
    <scope>NUCLEOTIDE SEQUENCE [LARGE SCALE GENOMIC DNA]</scope>
    <source>
        <strain evidence="11 12">MPI-CAGE-CH-0241</strain>
    </source>
</reference>
<feature type="non-terminal residue" evidence="11">
    <location>
        <position position="1"/>
    </location>
</feature>
<dbReference type="OrthoDB" id="5010487at2759"/>
<dbReference type="Gene3D" id="3.40.250.10">
    <property type="entry name" value="Rhodanese-like domain"/>
    <property type="match status" value="1"/>
</dbReference>
<dbReference type="PANTHER" id="PTHR10828:SF17">
    <property type="entry name" value="PROTEIN-TYROSINE-PHOSPHATASE"/>
    <property type="match status" value="1"/>
</dbReference>
<proteinExistence type="inferred from homology"/>
<dbReference type="EC" id="3.1.3.48" evidence="2"/>
<dbReference type="GO" id="GO:0000086">
    <property type="term" value="P:G2/M transition of mitotic cell cycle"/>
    <property type="evidence" value="ECO:0007669"/>
    <property type="project" value="TreeGrafter"/>
</dbReference>
<dbReference type="SMART" id="SM00450">
    <property type="entry name" value="RHOD"/>
    <property type="match status" value="1"/>
</dbReference>
<keyword evidence="7" id="KW-0131">Cell cycle</keyword>
<evidence type="ECO:0000313" key="12">
    <source>
        <dbReference type="Proteomes" id="UP000777438"/>
    </source>
</evidence>
<comment type="caution">
    <text evidence="11">The sequence shown here is derived from an EMBL/GenBank/DDBJ whole genome shotgun (WGS) entry which is preliminary data.</text>
</comment>
<keyword evidence="6" id="KW-0904">Protein phosphatase</keyword>
<dbReference type="Proteomes" id="UP000777438">
    <property type="component" value="Unassembled WGS sequence"/>
</dbReference>
<keyword evidence="12" id="KW-1185">Reference proteome</keyword>
<dbReference type="FunFam" id="3.40.250.10:FF:000021">
    <property type="entry name" value="M-phase inducer phosphatase cdc-25.2"/>
    <property type="match status" value="1"/>
</dbReference>
<dbReference type="GO" id="GO:0051301">
    <property type="term" value="P:cell division"/>
    <property type="evidence" value="ECO:0007669"/>
    <property type="project" value="UniProtKB-KW"/>
</dbReference>
<dbReference type="PROSITE" id="PS50206">
    <property type="entry name" value="RHODANESE_3"/>
    <property type="match status" value="1"/>
</dbReference>
<dbReference type="InterPro" id="IPR000751">
    <property type="entry name" value="MPI_Phosphatase"/>
</dbReference>
<keyword evidence="5" id="KW-0378">Hydrolase</keyword>
<dbReference type="GO" id="GO:0110032">
    <property type="term" value="P:positive regulation of G2/MI transition of meiotic cell cycle"/>
    <property type="evidence" value="ECO:0007669"/>
    <property type="project" value="TreeGrafter"/>
</dbReference>
<evidence type="ECO:0000313" key="11">
    <source>
        <dbReference type="EMBL" id="KAH6871700.1"/>
    </source>
</evidence>
<protein>
    <recommendedName>
        <fullName evidence="9">M-phase inducer phosphatase</fullName>
        <ecNumber evidence="2">3.1.3.48</ecNumber>
    </recommendedName>
</protein>
<sequence>AAQLILDEAEAGSLVLSHFVNSSEIIPRITKETLAAVLNGPANPLSGQIRIIDCRFQHEYDGGHINRALNYDDHAQLIDWLFRSPGNGAVLIFHCEYSAQRAPIMASRVREHDRRLNADRYPHLTYESIYVLDGGYLDFVASYPACCSPQGYVQMYDERYWTACLGQRLARLK</sequence>
<name>A0A9P8VTM2_9HYPO</name>
<comment type="similarity">
    <text evidence="1">Belongs to the MPI phosphatase family.</text>
</comment>
<feature type="domain" description="Rhodanese" evidence="10">
    <location>
        <begin position="45"/>
        <end position="148"/>
    </location>
</feature>
<dbReference type="InterPro" id="IPR036873">
    <property type="entry name" value="Rhodanese-like_dom_sf"/>
</dbReference>
<dbReference type="SUPFAM" id="SSF52821">
    <property type="entry name" value="Rhodanese/Cell cycle control phosphatase"/>
    <property type="match status" value="1"/>
</dbReference>
<evidence type="ECO:0000256" key="4">
    <source>
        <dbReference type="ARBA" id="ARBA00022776"/>
    </source>
</evidence>
<dbReference type="PRINTS" id="PR00716">
    <property type="entry name" value="MPIPHPHTASE"/>
</dbReference>
<dbReference type="GO" id="GO:0010971">
    <property type="term" value="P:positive regulation of G2/M transition of mitotic cell cycle"/>
    <property type="evidence" value="ECO:0007669"/>
    <property type="project" value="TreeGrafter"/>
</dbReference>
<dbReference type="GO" id="GO:0004725">
    <property type="term" value="F:protein tyrosine phosphatase activity"/>
    <property type="evidence" value="ECO:0007669"/>
    <property type="project" value="UniProtKB-EC"/>
</dbReference>
<dbReference type="PANTHER" id="PTHR10828">
    <property type="entry name" value="M-PHASE INDUCER PHOSPHATASE DUAL SPECIFICITY PHOSPHATASE CDC25"/>
    <property type="match status" value="1"/>
</dbReference>
<evidence type="ECO:0000256" key="5">
    <source>
        <dbReference type="ARBA" id="ARBA00022801"/>
    </source>
</evidence>
<gene>
    <name evidence="11" type="ORF">B0T10DRAFT_379303</name>
</gene>
<evidence type="ECO:0000256" key="3">
    <source>
        <dbReference type="ARBA" id="ARBA00022618"/>
    </source>
</evidence>
<accession>A0A9P8VTM2</accession>
<evidence type="ECO:0000256" key="8">
    <source>
        <dbReference type="ARBA" id="ARBA00051722"/>
    </source>
</evidence>
<organism evidence="11 12">
    <name type="scientific">Thelonectria olida</name>
    <dbReference type="NCBI Taxonomy" id="1576542"/>
    <lineage>
        <taxon>Eukaryota</taxon>
        <taxon>Fungi</taxon>
        <taxon>Dikarya</taxon>
        <taxon>Ascomycota</taxon>
        <taxon>Pezizomycotina</taxon>
        <taxon>Sordariomycetes</taxon>
        <taxon>Hypocreomycetidae</taxon>
        <taxon>Hypocreales</taxon>
        <taxon>Nectriaceae</taxon>
        <taxon>Thelonectria</taxon>
    </lineage>
</organism>
<dbReference type="InterPro" id="IPR001763">
    <property type="entry name" value="Rhodanese-like_dom"/>
</dbReference>
<feature type="non-terminal residue" evidence="11">
    <location>
        <position position="173"/>
    </location>
</feature>